<reference evidence="5 6" key="1">
    <citation type="submission" date="2011-08" db="EMBL/GenBank/DDBJ databases">
        <authorList>
            <person name="Weinstock G."/>
            <person name="Sodergren E."/>
            <person name="Clifton S."/>
            <person name="Fulton L."/>
            <person name="Fulton B."/>
            <person name="Courtney L."/>
            <person name="Fronick C."/>
            <person name="Harrison M."/>
            <person name="Strong C."/>
            <person name="Farmer C."/>
            <person name="Delahaunty K."/>
            <person name="Markovic C."/>
            <person name="Hall O."/>
            <person name="Minx P."/>
            <person name="Tomlinson C."/>
            <person name="Mitreva M."/>
            <person name="Hou S."/>
            <person name="Chen J."/>
            <person name="Wollam A."/>
            <person name="Pepin K.H."/>
            <person name="Johnson M."/>
            <person name="Bhonagiri V."/>
            <person name="Zhang X."/>
            <person name="Suruliraj S."/>
            <person name="Warren W."/>
            <person name="Chinwalla A."/>
            <person name="Mardis E.R."/>
            <person name="Wilson R.K."/>
        </authorList>
    </citation>
    <scope>NUCLEOTIDE SEQUENCE [LARGE SCALE GENOMIC DNA]</scope>
    <source>
        <strain evidence="5 6">ATCC 29863</strain>
    </source>
</reference>
<dbReference type="PANTHER" id="PTHR10772:SF58">
    <property type="entry name" value="CO-CHAPERONIN GROES"/>
    <property type="match status" value="1"/>
</dbReference>
<protein>
    <recommendedName>
        <fullName evidence="3">Co-chaperonin GroES</fullName>
    </recommendedName>
    <alternativeName>
        <fullName evidence="3">10 kDa chaperonin</fullName>
    </alternativeName>
    <alternativeName>
        <fullName evidence="3">Chaperonin-10</fullName>
        <shortName evidence="3">Cpn10</shortName>
    </alternativeName>
</protein>
<dbReference type="STRING" id="292800.A4U99_16385"/>
<gene>
    <name evidence="3" type="primary">groES</name>
    <name evidence="3" type="synonym">groS</name>
    <name evidence="5" type="ORF">HMPREF0372_02078</name>
</gene>
<dbReference type="InterPro" id="IPR011032">
    <property type="entry name" value="GroES-like_sf"/>
</dbReference>
<proteinExistence type="inferred from homology"/>
<dbReference type="Gene3D" id="2.30.33.40">
    <property type="entry name" value="GroES chaperonin"/>
    <property type="match status" value="1"/>
</dbReference>
<dbReference type="GO" id="GO:0044183">
    <property type="term" value="F:protein folding chaperone"/>
    <property type="evidence" value="ECO:0007669"/>
    <property type="project" value="InterPro"/>
</dbReference>
<evidence type="ECO:0000313" key="5">
    <source>
        <dbReference type="EMBL" id="EHM49716.1"/>
    </source>
</evidence>
<dbReference type="PRINTS" id="PR00297">
    <property type="entry name" value="CHAPERONIN10"/>
</dbReference>
<comment type="subcellular location">
    <subcellularLocation>
        <location evidence="3">Cytoplasm</location>
    </subcellularLocation>
</comment>
<evidence type="ECO:0000256" key="4">
    <source>
        <dbReference type="RuleBase" id="RU000535"/>
    </source>
</evidence>
<dbReference type="PATRIC" id="fig|411475.3.peg.1804"/>
<keyword evidence="2 3" id="KW-0143">Chaperone</keyword>
<dbReference type="EMBL" id="AGCK01000164">
    <property type="protein sequence ID" value="EHM49716.1"/>
    <property type="molecule type" value="Genomic_DNA"/>
</dbReference>
<dbReference type="InterPro" id="IPR037124">
    <property type="entry name" value="Chaperonin_GroES_sf"/>
</dbReference>
<comment type="function">
    <text evidence="3 4">Together with the chaperonin GroEL, plays an essential role in assisting protein folding. The GroEL-GroES system forms a nano-cage that allows encapsulation of the non-native substrate proteins and provides a physical environment optimized to promote and accelerate protein folding. GroES binds to the apical surface of the GroEL ring, thereby capping the opening of the GroEL channel.</text>
</comment>
<dbReference type="AlphaFoldDB" id="G9YRD2"/>
<dbReference type="FunFam" id="2.30.33.40:FF:000001">
    <property type="entry name" value="10 kDa chaperonin"/>
    <property type="match status" value="1"/>
</dbReference>
<dbReference type="SUPFAM" id="SSF50129">
    <property type="entry name" value="GroES-like"/>
    <property type="match status" value="1"/>
</dbReference>
<sequence>MKEEPLMKLKPLADRVVIKLVEAEEKTKSGIILTGAAKEKPEVAEVIEVGPGGVVDGKEITMTVKKGDKVITSKYSGTEVKVDGEEYTIVRQGDILAIVE</sequence>
<dbReference type="HOGENOM" id="CLU_132825_2_0_9"/>
<dbReference type="PANTHER" id="PTHR10772">
    <property type="entry name" value="10 KDA HEAT SHOCK PROTEIN"/>
    <property type="match status" value="1"/>
</dbReference>
<dbReference type="GO" id="GO:0005737">
    <property type="term" value="C:cytoplasm"/>
    <property type="evidence" value="ECO:0007669"/>
    <property type="project" value="UniProtKB-SubCell"/>
</dbReference>
<comment type="similarity">
    <text evidence="1 3 4">Belongs to the GroES chaperonin family.</text>
</comment>
<keyword evidence="3" id="KW-0963">Cytoplasm</keyword>
<evidence type="ECO:0000256" key="1">
    <source>
        <dbReference type="ARBA" id="ARBA00006975"/>
    </source>
</evidence>
<dbReference type="InterPro" id="IPR020818">
    <property type="entry name" value="Chaperonin_GroES"/>
</dbReference>
<dbReference type="GO" id="GO:0046872">
    <property type="term" value="F:metal ion binding"/>
    <property type="evidence" value="ECO:0007669"/>
    <property type="project" value="TreeGrafter"/>
</dbReference>
<dbReference type="GO" id="GO:0051082">
    <property type="term" value="F:unfolded protein binding"/>
    <property type="evidence" value="ECO:0007669"/>
    <property type="project" value="TreeGrafter"/>
</dbReference>
<dbReference type="CDD" id="cd00320">
    <property type="entry name" value="cpn10"/>
    <property type="match status" value="1"/>
</dbReference>
<dbReference type="GO" id="GO:0051087">
    <property type="term" value="F:protein-folding chaperone binding"/>
    <property type="evidence" value="ECO:0007669"/>
    <property type="project" value="TreeGrafter"/>
</dbReference>
<evidence type="ECO:0000313" key="6">
    <source>
        <dbReference type="Proteomes" id="UP000004459"/>
    </source>
</evidence>
<accession>G9YRD2</accession>
<comment type="caution">
    <text evidence="5">The sequence shown here is derived from an EMBL/GenBank/DDBJ whole genome shotgun (WGS) entry which is preliminary data.</text>
</comment>
<dbReference type="Proteomes" id="UP000004459">
    <property type="component" value="Unassembled WGS sequence"/>
</dbReference>
<dbReference type="HAMAP" id="MF_00580">
    <property type="entry name" value="CH10"/>
    <property type="match status" value="1"/>
</dbReference>
<dbReference type="InterPro" id="IPR018369">
    <property type="entry name" value="Chaprnonin_Cpn10_CS"/>
</dbReference>
<dbReference type="SMART" id="SM00883">
    <property type="entry name" value="Cpn10"/>
    <property type="match status" value="1"/>
</dbReference>
<dbReference type="Pfam" id="PF00166">
    <property type="entry name" value="Cpn10"/>
    <property type="match status" value="1"/>
</dbReference>
<comment type="subunit">
    <text evidence="3">Heptamer of 7 subunits arranged in a ring. Interacts with the chaperonin GroEL.</text>
</comment>
<evidence type="ECO:0000256" key="3">
    <source>
        <dbReference type="HAMAP-Rule" id="MF_00580"/>
    </source>
</evidence>
<dbReference type="PROSITE" id="PS00681">
    <property type="entry name" value="CHAPERONINS_CPN10"/>
    <property type="match status" value="1"/>
</dbReference>
<dbReference type="NCBIfam" id="NF001533">
    <property type="entry name" value="PRK00364.2-4"/>
    <property type="match status" value="1"/>
</dbReference>
<name>G9YRD2_FLAPL</name>
<dbReference type="GO" id="GO:0005524">
    <property type="term" value="F:ATP binding"/>
    <property type="evidence" value="ECO:0007669"/>
    <property type="project" value="InterPro"/>
</dbReference>
<evidence type="ECO:0000256" key="2">
    <source>
        <dbReference type="ARBA" id="ARBA00023186"/>
    </source>
</evidence>
<organism evidence="5 6">
    <name type="scientific">Flavonifractor plautii ATCC 29863</name>
    <dbReference type="NCBI Taxonomy" id="411475"/>
    <lineage>
        <taxon>Bacteria</taxon>
        <taxon>Bacillati</taxon>
        <taxon>Bacillota</taxon>
        <taxon>Clostridia</taxon>
        <taxon>Eubacteriales</taxon>
        <taxon>Oscillospiraceae</taxon>
        <taxon>Flavonifractor</taxon>
    </lineage>
</organism>
<dbReference type="NCBIfam" id="NF001531">
    <property type="entry name" value="PRK00364.2-2"/>
    <property type="match status" value="1"/>
</dbReference>